<keyword evidence="2" id="KW-1185">Reference proteome</keyword>
<dbReference type="Proteomes" id="UP000492821">
    <property type="component" value="Unassembled WGS sequence"/>
</dbReference>
<feature type="compositionally biased region" description="Basic and acidic residues" evidence="1">
    <location>
        <begin position="334"/>
        <end position="343"/>
    </location>
</feature>
<feature type="compositionally biased region" description="Basic and acidic residues" evidence="1">
    <location>
        <begin position="214"/>
        <end position="223"/>
    </location>
</feature>
<evidence type="ECO:0000313" key="2">
    <source>
        <dbReference type="Proteomes" id="UP000492821"/>
    </source>
</evidence>
<name>A0A7E4UQK2_PANRE</name>
<protein>
    <submittedName>
        <fullName evidence="3">AAA domain-containing protein</fullName>
    </submittedName>
</protein>
<feature type="region of interest" description="Disordered" evidence="1">
    <location>
        <begin position="96"/>
        <end position="370"/>
    </location>
</feature>
<sequence length="686" mass="78240">MRGGRSDWNDLWSWHDGNGLGQGDYREKGSLLVGSGSRICWPTRRNALHTGPAHNRFDSDDWAFACLHALVDPPPQFCTVHLRGHSSRVAPWLEMDYQPSPNQSLPTSSDQPPPDTSNTGHYQPPQQPAEHVDSDMSQSHPERHRKKKRPDDYEEEEGEITDDDDDYDPVAYAKPPQPSSSASSLMQNINAARHLSWYNLSSPEKPKKKKKEKREKERERDPYEFTTDDEPRPGPSKPSKHKHKHRAESPSSSDVRPPTAEKPEKKKVPPLRISLAIPKTEEEPEPTPSRSDEPHESAPSAESTPAPESKKPSTRSGGKKTTAQTNRVTRSQRRAKEDDETPRRRGAGASSLMSGFDDYDEYAGNEDEEDEKYYRQMLPPASPPERAWEIIQKNSFSGNKEFTALMKEAWSKMWPLDAGPEKAPPSDIVIPNYEKFMLNVRDYKTAADQAAKEERPLPETMLSHYPEWFRAIFVKHITERRAKKAEFEKQRNHLQLFGENEYLRALLGSMIRERSTFSVISKMRDETTFNPINFDSYQKEPEHPSRVPLTVQEAIDKVKKMALNLFNTHNSEAEVLYRSHWKGVAAALESAGLQVPDNKLMAKLAPKIYVHHVNFNYLVDPGPPEDDDEVIRESFRPVSPGFKAELEAEYAEIGGRRPEYVSKREQKMLAELAELEADDDEDESMD</sequence>
<proteinExistence type="predicted"/>
<feature type="compositionally biased region" description="Acidic residues" evidence="1">
    <location>
        <begin position="357"/>
        <end position="370"/>
    </location>
</feature>
<reference evidence="3" key="2">
    <citation type="submission" date="2020-10" db="UniProtKB">
        <authorList>
            <consortium name="WormBaseParasite"/>
        </authorList>
    </citation>
    <scope>IDENTIFICATION</scope>
</reference>
<dbReference type="AlphaFoldDB" id="A0A7E4UQK2"/>
<evidence type="ECO:0000313" key="3">
    <source>
        <dbReference type="WBParaSite" id="Pan_g11275.t2"/>
    </source>
</evidence>
<accession>A0A7E4UQK2</accession>
<feature type="compositionally biased region" description="Acidic residues" evidence="1">
    <location>
        <begin position="152"/>
        <end position="168"/>
    </location>
</feature>
<feature type="compositionally biased region" description="Polar residues" evidence="1">
    <location>
        <begin position="314"/>
        <end position="329"/>
    </location>
</feature>
<organism evidence="2 3">
    <name type="scientific">Panagrellus redivivus</name>
    <name type="common">Microworm</name>
    <dbReference type="NCBI Taxonomy" id="6233"/>
    <lineage>
        <taxon>Eukaryota</taxon>
        <taxon>Metazoa</taxon>
        <taxon>Ecdysozoa</taxon>
        <taxon>Nematoda</taxon>
        <taxon>Chromadorea</taxon>
        <taxon>Rhabditida</taxon>
        <taxon>Tylenchina</taxon>
        <taxon>Panagrolaimomorpha</taxon>
        <taxon>Panagrolaimoidea</taxon>
        <taxon>Panagrolaimidae</taxon>
        <taxon>Panagrellus</taxon>
    </lineage>
</organism>
<evidence type="ECO:0000256" key="1">
    <source>
        <dbReference type="SAM" id="MobiDB-lite"/>
    </source>
</evidence>
<dbReference type="WBParaSite" id="Pan_g11275.t2">
    <property type="protein sequence ID" value="Pan_g11275.t2"/>
    <property type="gene ID" value="Pan_g11275"/>
</dbReference>
<reference evidence="2" key="1">
    <citation type="journal article" date="2013" name="Genetics">
        <title>The draft genome and transcriptome of Panagrellus redivivus are shaped by the harsh demands of a free-living lifestyle.</title>
        <authorList>
            <person name="Srinivasan J."/>
            <person name="Dillman A.R."/>
            <person name="Macchietto M.G."/>
            <person name="Heikkinen L."/>
            <person name="Lakso M."/>
            <person name="Fracchia K.M."/>
            <person name="Antoshechkin I."/>
            <person name="Mortazavi A."/>
            <person name="Wong G."/>
            <person name="Sternberg P.W."/>
        </authorList>
    </citation>
    <scope>NUCLEOTIDE SEQUENCE [LARGE SCALE GENOMIC DNA]</scope>
    <source>
        <strain evidence="2">MT8872</strain>
    </source>
</reference>